<dbReference type="VEuPathDB" id="VectorBase:AGAMI1_007843"/>
<dbReference type="HOGENOM" id="CLU_1791612_0_0_1"/>
<keyword evidence="1" id="KW-0863">Zinc-finger</keyword>
<reference evidence="4 6" key="1">
    <citation type="journal article" date="2002" name="Science">
        <title>The genome sequence of the malaria mosquito Anopheles gambiae.</title>
        <authorList>
            <person name="Holt R.A."/>
            <person name="Subramanian G.M."/>
            <person name="Halpern A."/>
            <person name="Sutton G.G."/>
            <person name="Charlab R."/>
            <person name="Nusskern D.R."/>
            <person name="Wincker P."/>
            <person name="Clark A.G."/>
            <person name="Ribeiro J.M."/>
            <person name="Wides R."/>
            <person name="Salzberg S.L."/>
            <person name="Loftus B."/>
            <person name="Yandell M."/>
            <person name="Majoros W.H."/>
            <person name="Rusch D.B."/>
            <person name="Lai Z."/>
            <person name="Kraft C.L."/>
            <person name="Abril J.F."/>
            <person name="Anthouard V."/>
            <person name="Arensburger P."/>
            <person name="Atkinson P.W."/>
            <person name="Baden H."/>
            <person name="de Berardinis V."/>
            <person name="Baldwin D."/>
            <person name="Benes V."/>
            <person name="Biedler J."/>
            <person name="Blass C."/>
            <person name="Bolanos R."/>
            <person name="Boscus D."/>
            <person name="Barnstead M."/>
            <person name="Cai S."/>
            <person name="Center A."/>
            <person name="Chaturverdi K."/>
            <person name="Christophides G.K."/>
            <person name="Chrystal M.A."/>
            <person name="Clamp M."/>
            <person name="Cravchik A."/>
            <person name="Curwen V."/>
            <person name="Dana A."/>
            <person name="Delcher A."/>
            <person name="Dew I."/>
            <person name="Evans C.A."/>
            <person name="Flanigan M."/>
            <person name="Grundschober-Freimoser A."/>
            <person name="Friedli L."/>
            <person name="Gu Z."/>
            <person name="Guan P."/>
            <person name="Guigo R."/>
            <person name="Hillenmeyer M.E."/>
            <person name="Hladun S.L."/>
            <person name="Hogan J.R."/>
            <person name="Hong Y.S."/>
            <person name="Hoover J."/>
            <person name="Jaillon O."/>
            <person name="Ke Z."/>
            <person name="Kodira C."/>
            <person name="Kokoza E."/>
            <person name="Koutsos A."/>
            <person name="Letunic I."/>
            <person name="Levitsky A."/>
            <person name="Liang Y."/>
            <person name="Lin J.J."/>
            <person name="Lobo N.F."/>
            <person name="Lopez J.R."/>
            <person name="Malek J.A."/>
            <person name="McIntosh T.C."/>
            <person name="Meister S."/>
            <person name="Miller J."/>
            <person name="Mobarry C."/>
            <person name="Mongin E."/>
            <person name="Murphy S.D."/>
            <person name="O'Brochta D.A."/>
            <person name="Pfannkoch C."/>
            <person name="Qi R."/>
            <person name="Regier M.A."/>
            <person name="Remington K."/>
            <person name="Shao H."/>
            <person name="Sharakhova M.V."/>
            <person name="Sitter C.D."/>
            <person name="Shetty J."/>
            <person name="Smith T.J."/>
            <person name="Strong R."/>
            <person name="Sun J."/>
            <person name="Thomasova D."/>
            <person name="Ton L.Q."/>
            <person name="Topalis P."/>
            <person name="Tu Z."/>
            <person name="Unger M.F."/>
            <person name="Walenz B."/>
            <person name="Wang A."/>
            <person name="Wang J."/>
            <person name="Wang M."/>
            <person name="Wang X."/>
            <person name="Woodford K.J."/>
            <person name="Wortman J.R."/>
            <person name="Wu M."/>
            <person name="Yao A."/>
            <person name="Zdobnov E.M."/>
            <person name="Zhang H."/>
            <person name="Zhao Q."/>
            <person name="Zhao S."/>
            <person name="Zhu S.C."/>
            <person name="Zhimulev I."/>
            <person name="Coluzzi M."/>
            <person name="della Torre A."/>
            <person name="Roth C.W."/>
            <person name="Louis C."/>
            <person name="Kalush F."/>
            <person name="Mural R.J."/>
            <person name="Myers E.W."/>
            <person name="Adams M.D."/>
            <person name="Smith H.O."/>
            <person name="Broder S."/>
            <person name="Gardner M.J."/>
            <person name="Fraser C.M."/>
            <person name="Birney E."/>
            <person name="Bork P."/>
            <person name="Brey P.T."/>
            <person name="Venter J.C."/>
            <person name="Weissenbach J."/>
            <person name="Kafatos F.C."/>
            <person name="Collins F.H."/>
            <person name="Hoffman S.L."/>
        </authorList>
    </citation>
    <scope>NUCLEOTIDE SEQUENCE [LARGE SCALE GENOMIC DNA]</scope>
    <source>
        <strain evidence="4 6">PEST</strain>
    </source>
</reference>
<sequence length="145" mass="16067">MASDDAPLQDSVSCNTEQKEAEQEAPQSLLHICRFCLSRNEEDLIPLENVLLLTLTIEDILLFTGIQIEEEDYGEIALCVKCTNKIQTCSYFRHCCLTNDTTFRELCADLIAKVKAARIEAKEAAAAAEQALREAEEAALEVEAA</sequence>
<dbReference type="SUPFAM" id="SSF57716">
    <property type="entry name" value="Glucocorticoid receptor-like (DNA-binding domain)"/>
    <property type="match status" value="1"/>
</dbReference>
<proteinExistence type="predicted"/>
<reference evidence="4 6" key="4">
    <citation type="journal article" date="2007" name="Genome Biol.">
        <title>Update of the Anopheles gambiae PEST genome assembly.</title>
        <authorList>
            <person name="Sharakhova M.V."/>
            <person name="Hammond M.P."/>
            <person name="Lobo N.F."/>
            <person name="Krzywinski J."/>
            <person name="Unger M.F."/>
            <person name="Hillenmeyer M.E."/>
            <person name="Bruggner R.V."/>
            <person name="Birney E."/>
            <person name="Collins F.H."/>
        </authorList>
    </citation>
    <scope>NUCLEOTIDE SEQUENCE [LARGE SCALE GENOMIC DNA]</scope>
    <source>
        <strain evidence="4 6">PEST</strain>
    </source>
</reference>
<evidence type="ECO:0000313" key="4">
    <source>
        <dbReference type="EMBL" id="EAL42087.1"/>
    </source>
</evidence>
<dbReference type="GO" id="GO:0005634">
    <property type="term" value="C:nucleus"/>
    <property type="evidence" value="ECO:0007669"/>
    <property type="project" value="InterPro"/>
</dbReference>
<keyword evidence="1" id="KW-0479">Metal-binding</keyword>
<feature type="non-terminal residue" evidence="4">
    <location>
        <position position="145"/>
    </location>
</feature>
<evidence type="ECO:0000313" key="5">
    <source>
        <dbReference type="EnsemblMetazoa" id="AGAP012753-PA"/>
    </source>
</evidence>
<feature type="domain" description="ZAD" evidence="3">
    <location>
        <begin position="31"/>
        <end position="106"/>
    </location>
</feature>
<feature type="coiled-coil region" evidence="2">
    <location>
        <begin position="111"/>
        <end position="145"/>
    </location>
</feature>
<gene>
    <name evidence="4" type="ORF">AgaP_AGAP012753</name>
</gene>
<dbReference type="SMART" id="SM00868">
    <property type="entry name" value="zf-AD"/>
    <property type="match status" value="1"/>
</dbReference>
<dbReference type="EMBL" id="AAAB01008590">
    <property type="protein sequence ID" value="EAL42087.1"/>
    <property type="molecule type" value="Genomic_DNA"/>
</dbReference>
<reference evidence="5" key="6">
    <citation type="submission" date="2020-05" db="UniProtKB">
        <authorList>
            <consortium name="EnsemblMetazoa"/>
        </authorList>
    </citation>
    <scope>IDENTIFICATION</scope>
    <source>
        <strain evidence="5">PEST</strain>
    </source>
</reference>
<dbReference type="InterPro" id="IPR012934">
    <property type="entry name" value="Znf_AD"/>
</dbReference>
<name>Q5TXG8_ANOGA</name>
<dbReference type="Proteomes" id="UP000007062">
    <property type="component" value="Unassembled WGS sequence"/>
</dbReference>
<dbReference type="EnsemblMetazoa" id="AGAP012753-RA">
    <property type="protein sequence ID" value="AGAP012753-PA"/>
    <property type="gene ID" value="AGAP012753"/>
</dbReference>
<dbReference type="GO" id="GO:0008270">
    <property type="term" value="F:zinc ion binding"/>
    <property type="evidence" value="ECO:0007669"/>
    <property type="project" value="UniProtKB-UniRule"/>
</dbReference>
<evidence type="ECO:0000313" key="6">
    <source>
        <dbReference type="Proteomes" id="UP000007062"/>
    </source>
</evidence>
<keyword evidence="1" id="KW-0862">Zinc</keyword>
<keyword evidence="2" id="KW-0175">Coiled coil</keyword>
<feature type="binding site" evidence="1">
    <location>
        <position position="82"/>
    </location>
    <ligand>
        <name>Zn(2+)</name>
        <dbReference type="ChEBI" id="CHEBI:29105"/>
    </ligand>
</feature>
<dbReference type="PaxDb" id="7165-AGAP012753-PA"/>
<protein>
    <submittedName>
        <fullName evidence="4">AGAP012753-PA</fullName>
    </submittedName>
</protein>
<organism evidence="4">
    <name type="scientific">Anopheles gambiae</name>
    <name type="common">African malaria mosquito</name>
    <dbReference type="NCBI Taxonomy" id="7165"/>
    <lineage>
        <taxon>Eukaryota</taxon>
        <taxon>Metazoa</taxon>
        <taxon>Ecdysozoa</taxon>
        <taxon>Arthropoda</taxon>
        <taxon>Hexapoda</taxon>
        <taxon>Insecta</taxon>
        <taxon>Pterygota</taxon>
        <taxon>Neoptera</taxon>
        <taxon>Endopterygota</taxon>
        <taxon>Diptera</taxon>
        <taxon>Nematocera</taxon>
        <taxon>Culicoidea</taxon>
        <taxon>Culicidae</taxon>
        <taxon>Anophelinae</taxon>
        <taxon>Anopheles</taxon>
    </lineage>
</organism>
<dbReference type="AlphaFoldDB" id="Q5TXG8"/>
<accession>Q5TXG8</accession>
<reference evidence="4 6" key="3">
    <citation type="journal article" date="2004" name="Trends Parasitol.">
        <title>The Anopheles gambiae genome: an update.</title>
        <authorList>
            <person name="Mongin E."/>
            <person name="Louis C."/>
            <person name="Holt R.A."/>
            <person name="Birney E."/>
            <person name="Collins F.H."/>
        </authorList>
    </citation>
    <scope>NUCLEOTIDE SEQUENCE [LARGE SCALE GENOMIC DNA]</scope>
    <source>
        <strain evidence="4 6">PEST</strain>
    </source>
</reference>
<evidence type="ECO:0000256" key="2">
    <source>
        <dbReference type="SAM" id="Coils"/>
    </source>
</evidence>
<reference evidence="4" key="5">
    <citation type="submission" date="2011-05" db="EMBL/GenBank/DDBJ databases">
        <authorList>
            <consortium name="VectorBase"/>
        </authorList>
    </citation>
    <scope>NUCLEOTIDE SEQUENCE</scope>
    <source>
        <strain evidence="4">PEST</strain>
    </source>
</reference>
<dbReference type="PROSITE" id="PS51915">
    <property type="entry name" value="ZAD"/>
    <property type="match status" value="1"/>
</dbReference>
<evidence type="ECO:0000256" key="1">
    <source>
        <dbReference type="PROSITE-ProRule" id="PRU01263"/>
    </source>
</evidence>
<feature type="binding site" evidence="1">
    <location>
        <position position="33"/>
    </location>
    <ligand>
        <name>Zn(2+)</name>
        <dbReference type="ChEBI" id="CHEBI:29105"/>
    </ligand>
</feature>
<dbReference type="VEuPathDB" id="VectorBase:AGAP012753"/>
<evidence type="ECO:0000259" key="3">
    <source>
        <dbReference type="PROSITE" id="PS51915"/>
    </source>
</evidence>
<keyword evidence="6" id="KW-1185">Reference proteome</keyword>
<feature type="binding site" evidence="1">
    <location>
        <position position="79"/>
    </location>
    <ligand>
        <name>Zn(2+)</name>
        <dbReference type="ChEBI" id="CHEBI:29105"/>
    </ligand>
</feature>
<feature type="binding site" evidence="1">
    <location>
        <position position="36"/>
    </location>
    <ligand>
        <name>Zn(2+)</name>
        <dbReference type="ChEBI" id="CHEBI:29105"/>
    </ligand>
</feature>
<reference evidence="4" key="2">
    <citation type="submission" date="2002-03" db="EMBL/GenBank/DDBJ databases">
        <authorList>
            <consortium name="The Anopheles Genome Sequencing Consortium"/>
        </authorList>
    </citation>
    <scope>NUCLEOTIDE SEQUENCE</scope>
    <source>
        <strain evidence="4">PEST</strain>
    </source>
</reference>